<accession>A0ABU7DH29</accession>
<dbReference type="Proteomes" id="UP001352852">
    <property type="component" value="Unassembled WGS sequence"/>
</dbReference>
<protein>
    <submittedName>
        <fullName evidence="1">Uncharacterized protein</fullName>
    </submittedName>
</protein>
<name>A0ABU7DH29_9TELE</name>
<evidence type="ECO:0000313" key="1">
    <source>
        <dbReference type="EMBL" id="MED6274413.1"/>
    </source>
</evidence>
<comment type="caution">
    <text evidence="1">The sequence shown here is derived from an EMBL/GenBank/DDBJ whole genome shotgun (WGS) entry which is preliminary data.</text>
</comment>
<dbReference type="EMBL" id="JAHUTJ010025880">
    <property type="protein sequence ID" value="MED6274413.1"/>
    <property type="molecule type" value="Genomic_DNA"/>
</dbReference>
<reference evidence="1 2" key="1">
    <citation type="submission" date="2021-06" db="EMBL/GenBank/DDBJ databases">
        <authorList>
            <person name="Palmer J.M."/>
        </authorList>
    </citation>
    <scope>NUCLEOTIDE SEQUENCE [LARGE SCALE GENOMIC DNA]</scope>
    <source>
        <strain evidence="1 2">CL_MEX2019</strain>
        <tissue evidence="1">Muscle</tissue>
    </source>
</reference>
<gene>
    <name evidence="1" type="ORF">CHARACLAT_016134</name>
</gene>
<organism evidence="1 2">
    <name type="scientific">Characodon lateralis</name>
    <dbReference type="NCBI Taxonomy" id="208331"/>
    <lineage>
        <taxon>Eukaryota</taxon>
        <taxon>Metazoa</taxon>
        <taxon>Chordata</taxon>
        <taxon>Craniata</taxon>
        <taxon>Vertebrata</taxon>
        <taxon>Euteleostomi</taxon>
        <taxon>Actinopterygii</taxon>
        <taxon>Neopterygii</taxon>
        <taxon>Teleostei</taxon>
        <taxon>Neoteleostei</taxon>
        <taxon>Acanthomorphata</taxon>
        <taxon>Ovalentaria</taxon>
        <taxon>Atherinomorphae</taxon>
        <taxon>Cyprinodontiformes</taxon>
        <taxon>Goodeidae</taxon>
        <taxon>Characodon</taxon>
    </lineage>
</organism>
<evidence type="ECO:0000313" key="2">
    <source>
        <dbReference type="Proteomes" id="UP001352852"/>
    </source>
</evidence>
<keyword evidence="2" id="KW-1185">Reference proteome</keyword>
<proteinExistence type="predicted"/>
<sequence>MNTPARHCTFLETEIRPNRFLVSFPLYFPLHVCFVGGCVVQAAVCPRMWCAGLGAVCYDSSRAVLCGRDASTTGAFSWPGFLTQRFLYQITGPDTNFLAEHQCGPSGPDAPPTAPACSSF</sequence>